<gene>
    <name evidence="3" type="ORF">GUITHDRAFT_143666</name>
</gene>
<evidence type="ECO:0000256" key="2">
    <source>
        <dbReference type="SAM" id="SignalP"/>
    </source>
</evidence>
<keyword evidence="1" id="KW-1133">Transmembrane helix</keyword>
<feature type="transmembrane region" description="Helical" evidence="1">
    <location>
        <begin position="319"/>
        <end position="341"/>
    </location>
</feature>
<keyword evidence="1" id="KW-0472">Membrane</keyword>
<dbReference type="KEGG" id="gtt:GUITHDRAFT_143666"/>
<dbReference type="GeneID" id="17296026"/>
<evidence type="ECO:0000313" key="5">
    <source>
        <dbReference type="Proteomes" id="UP000011087"/>
    </source>
</evidence>
<dbReference type="EMBL" id="JH993041">
    <property type="protein sequence ID" value="EKX39264.1"/>
    <property type="molecule type" value="Genomic_DNA"/>
</dbReference>
<sequence length="382" mass="42226">MMQGASIVRNPLLLLLLLLLSLLLLAGPVAADDHTYKQCNVQADCDDKDYPICMPLWNDEGMATLDTKVVDNIYIGVCVQCRTDCDCDTDEYCANDFTLNKFSSALNALDRYTEQQRALVGAHYSQYQSLKIRSVCKKRDLPDEYDFCNTRQDIVSDTVSKSYDSGHLYSTGYIHVKNKNRFCGRIEENTFLVTDEIQCVGTGCGGNLLVGKLINTPAICIPTVYVSGTKVINGTCQAEQMSITGGGFNFKTSVVDWEGYCKDNSCKDCRHGDTMCTEAYQQARVCINGKWKLRYSATMIGYERNYDMVSENIQLQTQITIALFTSLCFVVAVVCAVLLTVRRPAASSISLNVPRPEDEGYFHNTVRAVELGAEGVGGAGQA</sequence>
<feature type="signal peptide" evidence="2">
    <location>
        <begin position="1"/>
        <end position="31"/>
    </location>
</feature>
<dbReference type="AlphaFoldDB" id="L1ITR9"/>
<keyword evidence="5" id="KW-1185">Reference proteome</keyword>
<dbReference type="EnsemblProtists" id="EKX39264">
    <property type="protein sequence ID" value="EKX39264"/>
    <property type="gene ID" value="GUITHDRAFT_143666"/>
</dbReference>
<reference evidence="5" key="2">
    <citation type="submission" date="2012-11" db="EMBL/GenBank/DDBJ databases">
        <authorList>
            <person name="Kuo A."/>
            <person name="Curtis B.A."/>
            <person name="Tanifuji G."/>
            <person name="Burki F."/>
            <person name="Gruber A."/>
            <person name="Irimia M."/>
            <person name="Maruyama S."/>
            <person name="Arias M.C."/>
            <person name="Ball S.G."/>
            <person name="Gile G.H."/>
            <person name="Hirakawa Y."/>
            <person name="Hopkins J.F."/>
            <person name="Rensing S.A."/>
            <person name="Schmutz J."/>
            <person name="Symeonidi A."/>
            <person name="Elias M."/>
            <person name="Eveleigh R.J."/>
            <person name="Herman E.K."/>
            <person name="Klute M.J."/>
            <person name="Nakayama T."/>
            <person name="Obornik M."/>
            <person name="Reyes-Prieto A."/>
            <person name="Armbrust E.V."/>
            <person name="Aves S.J."/>
            <person name="Beiko R.G."/>
            <person name="Coutinho P."/>
            <person name="Dacks J.B."/>
            <person name="Durnford D.G."/>
            <person name="Fast N.M."/>
            <person name="Green B.R."/>
            <person name="Grisdale C."/>
            <person name="Hempe F."/>
            <person name="Henrissat B."/>
            <person name="Hoppner M.P."/>
            <person name="Ishida K.-I."/>
            <person name="Kim E."/>
            <person name="Koreny L."/>
            <person name="Kroth P.G."/>
            <person name="Liu Y."/>
            <person name="Malik S.-B."/>
            <person name="Maier U.G."/>
            <person name="McRose D."/>
            <person name="Mock T."/>
            <person name="Neilson J.A."/>
            <person name="Onodera N.T."/>
            <person name="Poole A.M."/>
            <person name="Pritham E.J."/>
            <person name="Richards T.A."/>
            <person name="Rocap G."/>
            <person name="Roy S.W."/>
            <person name="Sarai C."/>
            <person name="Schaack S."/>
            <person name="Shirato S."/>
            <person name="Slamovits C.H."/>
            <person name="Spencer D.F."/>
            <person name="Suzuki S."/>
            <person name="Worden A.Z."/>
            <person name="Zauner S."/>
            <person name="Barry K."/>
            <person name="Bell C."/>
            <person name="Bharti A.K."/>
            <person name="Crow J.A."/>
            <person name="Grimwood J."/>
            <person name="Kramer R."/>
            <person name="Lindquist E."/>
            <person name="Lucas S."/>
            <person name="Salamov A."/>
            <person name="McFadden G.I."/>
            <person name="Lane C.E."/>
            <person name="Keeling P.J."/>
            <person name="Gray M.W."/>
            <person name="Grigoriev I.V."/>
            <person name="Archibald J.M."/>
        </authorList>
    </citation>
    <scope>NUCLEOTIDE SEQUENCE</scope>
    <source>
        <strain evidence="5">CCMP2712</strain>
    </source>
</reference>
<name>L1ITR9_GUITC</name>
<proteinExistence type="predicted"/>
<dbReference type="Proteomes" id="UP000011087">
    <property type="component" value="Unassembled WGS sequence"/>
</dbReference>
<protein>
    <submittedName>
        <fullName evidence="3 4">Uncharacterized protein</fullName>
    </submittedName>
</protein>
<accession>L1ITR9</accession>
<evidence type="ECO:0000313" key="4">
    <source>
        <dbReference type="EnsemblProtists" id="EKX39264"/>
    </source>
</evidence>
<dbReference type="RefSeq" id="XP_005826244.1">
    <property type="nucleotide sequence ID" value="XM_005826187.1"/>
</dbReference>
<keyword evidence="1" id="KW-0812">Transmembrane</keyword>
<evidence type="ECO:0000256" key="1">
    <source>
        <dbReference type="SAM" id="Phobius"/>
    </source>
</evidence>
<feature type="chain" id="PRO_5008770470" evidence="2">
    <location>
        <begin position="32"/>
        <end position="382"/>
    </location>
</feature>
<reference evidence="3 5" key="1">
    <citation type="journal article" date="2012" name="Nature">
        <title>Algal genomes reveal evolutionary mosaicism and the fate of nucleomorphs.</title>
        <authorList>
            <consortium name="DOE Joint Genome Institute"/>
            <person name="Curtis B.A."/>
            <person name="Tanifuji G."/>
            <person name="Burki F."/>
            <person name="Gruber A."/>
            <person name="Irimia M."/>
            <person name="Maruyama S."/>
            <person name="Arias M.C."/>
            <person name="Ball S.G."/>
            <person name="Gile G.H."/>
            <person name="Hirakawa Y."/>
            <person name="Hopkins J.F."/>
            <person name="Kuo A."/>
            <person name="Rensing S.A."/>
            <person name="Schmutz J."/>
            <person name="Symeonidi A."/>
            <person name="Elias M."/>
            <person name="Eveleigh R.J."/>
            <person name="Herman E.K."/>
            <person name="Klute M.J."/>
            <person name="Nakayama T."/>
            <person name="Obornik M."/>
            <person name="Reyes-Prieto A."/>
            <person name="Armbrust E.V."/>
            <person name="Aves S.J."/>
            <person name="Beiko R.G."/>
            <person name="Coutinho P."/>
            <person name="Dacks J.B."/>
            <person name="Durnford D.G."/>
            <person name="Fast N.M."/>
            <person name="Green B.R."/>
            <person name="Grisdale C.J."/>
            <person name="Hempel F."/>
            <person name="Henrissat B."/>
            <person name="Hoppner M.P."/>
            <person name="Ishida K."/>
            <person name="Kim E."/>
            <person name="Koreny L."/>
            <person name="Kroth P.G."/>
            <person name="Liu Y."/>
            <person name="Malik S.B."/>
            <person name="Maier U.G."/>
            <person name="McRose D."/>
            <person name="Mock T."/>
            <person name="Neilson J.A."/>
            <person name="Onodera N.T."/>
            <person name="Poole A.M."/>
            <person name="Pritham E.J."/>
            <person name="Richards T.A."/>
            <person name="Rocap G."/>
            <person name="Roy S.W."/>
            <person name="Sarai C."/>
            <person name="Schaack S."/>
            <person name="Shirato S."/>
            <person name="Slamovits C.H."/>
            <person name="Spencer D.F."/>
            <person name="Suzuki S."/>
            <person name="Worden A.Z."/>
            <person name="Zauner S."/>
            <person name="Barry K."/>
            <person name="Bell C."/>
            <person name="Bharti A.K."/>
            <person name="Crow J.A."/>
            <person name="Grimwood J."/>
            <person name="Kramer R."/>
            <person name="Lindquist E."/>
            <person name="Lucas S."/>
            <person name="Salamov A."/>
            <person name="McFadden G.I."/>
            <person name="Lane C.E."/>
            <person name="Keeling P.J."/>
            <person name="Gray M.W."/>
            <person name="Grigoriev I.V."/>
            <person name="Archibald J.M."/>
        </authorList>
    </citation>
    <scope>NUCLEOTIDE SEQUENCE</scope>
    <source>
        <strain evidence="3 5">CCMP2712</strain>
    </source>
</reference>
<organism evidence="3">
    <name type="scientific">Guillardia theta (strain CCMP2712)</name>
    <name type="common">Cryptophyte</name>
    <dbReference type="NCBI Taxonomy" id="905079"/>
    <lineage>
        <taxon>Eukaryota</taxon>
        <taxon>Cryptophyceae</taxon>
        <taxon>Pyrenomonadales</taxon>
        <taxon>Geminigeraceae</taxon>
        <taxon>Guillardia</taxon>
    </lineage>
</organism>
<reference evidence="4" key="3">
    <citation type="submission" date="2015-06" db="UniProtKB">
        <authorList>
            <consortium name="EnsemblProtists"/>
        </authorList>
    </citation>
    <scope>IDENTIFICATION</scope>
</reference>
<dbReference type="HOGENOM" id="CLU_805233_0_0_1"/>
<dbReference type="PaxDb" id="55529-EKX39264"/>
<evidence type="ECO:0000313" key="3">
    <source>
        <dbReference type="EMBL" id="EKX39264.1"/>
    </source>
</evidence>
<keyword evidence="2" id="KW-0732">Signal</keyword>